<organism evidence="2 3">
    <name type="scientific">Nitrospirillum amazonense</name>
    <dbReference type="NCBI Taxonomy" id="28077"/>
    <lineage>
        <taxon>Bacteria</taxon>
        <taxon>Pseudomonadati</taxon>
        <taxon>Pseudomonadota</taxon>
        <taxon>Alphaproteobacteria</taxon>
        <taxon>Rhodospirillales</taxon>
        <taxon>Azospirillaceae</taxon>
        <taxon>Nitrospirillum</taxon>
    </lineage>
</organism>
<evidence type="ECO:0000313" key="3">
    <source>
        <dbReference type="Proteomes" id="UP000319859"/>
    </source>
</evidence>
<evidence type="ECO:0000313" key="2">
    <source>
        <dbReference type="EMBL" id="TWB22565.1"/>
    </source>
</evidence>
<feature type="region of interest" description="Disordered" evidence="1">
    <location>
        <begin position="227"/>
        <end position="249"/>
    </location>
</feature>
<dbReference type="RefSeq" id="WP_145749149.1">
    <property type="nucleotide sequence ID" value="NZ_VITN01000003.1"/>
</dbReference>
<gene>
    <name evidence="2" type="ORF">FBZ89_103188</name>
</gene>
<evidence type="ECO:0000256" key="1">
    <source>
        <dbReference type="SAM" id="MobiDB-lite"/>
    </source>
</evidence>
<accession>A0A560FLV7</accession>
<dbReference type="EMBL" id="VITN01000003">
    <property type="protein sequence ID" value="TWB22565.1"/>
    <property type="molecule type" value="Genomic_DNA"/>
</dbReference>
<dbReference type="Proteomes" id="UP000319859">
    <property type="component" value="Unassembled WGS sequence"/>
</dbReference>
<protein>
    <submittedName>
        <fullName evidence="2">Uncharacterized protein</fullName>
    </submittedName>
</protein>
<feature type="region of interest" description="Disordered" evidence="1">
    <location>
        <begin position="398"/>
        <end position="472"/>
    </location>
</feature>
<reference evidence="2 3" key="1">
    <citation type="submission" date="2019-06" db="EMBL/GenBank/DDBJ databases">
        <title>Genomic Encyclopedia of Type Strains, Phase IV (KMG-V): Genome sequencing to study the core and pangenomes of soil and plant-associated prokaryotes.</title>
        <authorList>
            <person name="Whitman W."/>
        </authorList>
    </citation>
    <scope>NUCLEOTIDE SEQUENCE [LARGE SCALE GENOMIC DNA]</scope>
    <source>
        <strain evidence="2 3">BR 11880</strain>
    </source>
</reference>
<dbReference type="OrthoDB" id="7306179at2"/>
<proteinExistence type="predicted"/>
<sequence length="472" mass="50794">MGQRTLDIDLASGDWQWMAVHGGAVRICLPATWTRVYRDDGGLALQSPVLWAATDGRPVGGHPLDLLVSVTTYANEYGVDAEDALQYLDRDHLLPPGVTAMASGDRRWIAYCAALPAAPEPGETPEQAAAATAALGAGARVPEAQIFVWKMADFRPPDRVRVATLQLYVPGEEFWVPGLGALLDRLGDEIGRMEFGPADQGPVSAVTMRNIVHADVLRFRLPWDWRTSDEDEDDLGGPETSHFRRPDDAEADETLRVVVHDYPPPDDMEPESALESALAAGLDWEAITSEESDGLPPAVLLQRIAAQFADGPDGQVGMGSVDTLADDEVLARFTHTAVEDGRRRRCHLWLRGAVVGGRATLAVFSYGLPEGLQGSPLAVDAVAMLEREIRRAQIGGYESLPVGDASGNGDDGLPPGMAPDWPAGGWNAGSWDEGDALLDDGDDFDEDGDGPLDSDEEDDGYRRRKGDDPAKN</sequence>
<comment type="caution">
    <text evidence="2">The sequence shown here is derived from an EMBL/GenBank/DDBJ whole genome shotgun (WGS) entry which is preliminary data.</text>
</comment>
<name>A0A560FLV7_9PROT</name>
<dbReference type="AlphaFoldDB" id="A0A560FLV7"/>
<feature type="compositionally biased region" description="Acidic residues" evidence="1">
    <location>
        <begin position="432"/>
        <end position="459"/>
    </location>
</feature>